<organism evidence="1 2">
    <name type="scientific">Dallia pectoralis</name>
    <name type="common">Alaska blackfish</name>
    <dbReference type="NCBI Taxonomy" id="75939"/>
    <lineage>
        <taxon>Eukaryota</taxon>
        <taxon>Metazoa</taxon>
        <taxon>Chordata</taxon>
        <taxon>Craniata</taxon>
        <taxon>Vertebrata</taxon>
        <taxon>Euteleostomi</taxon>
        <taxon>Actinopterygii</taxon>
        <taxon>Neopterygii</taxon>
        <taxon>Teleostei</taxon>
        <taxon>Protacanthopterygii</taxon>
        <taxon>Esociformes</taxon>
        <taxon>Umbridae</taxon>
        <taxon>Dallia</taxon>
    </lineage>
</organism>
<comment type="caution">
    <text evidence="1">The sequence shown here is derived from an EMBL/GenBank/DDBJ whole genome shotgun (WGS) entry which is preliminary data.</text>
</comment>
<reference evidence="1" key="1">
    <citation type="submission" date="2021-05" db="EMBL/GenBank/DDBJ databases">
        <authorList>
            <person name="Pan Q."/>
            <person name="Jouanno E."/>
            <person name="Zahm M."/>
            <person name="Klopp C."/>
            <person name="Cabau C."/>
            <person name="Louis A."/>
            <person name="Berthelot C."/>
            <person name="Parey E."/>
            <person name="Roest Crollius H."/>
            <person name="Montfort J."/>
            <person name="Robinson-Rechavi M."/>
            <person name="Bouchez O."/>
            <person name="Lampietro C."/>
            <person name="Lopez Roques C."/>
            <person name="Donnadieu C."/>
            <person name="Postlethwait J."/>
            <person name="Bobe J."/>
            <person name="Dillon D."/>
            <person name="Chandos A."/>
            <person name="von Hippel F."/>
            <person name="Guiguen Y."/>
        </authorList>
    </citation>
    <scope>NUCLEOTIDE SEQUENCE</scope>
    <source>
        <strain evidence="1">YG-Jan2019</strain>
    </source>
</reference>
<protein>
    <submittedName>
        <fullName evidence="1">Uncharacterized protein</fullName>
    </submittedName>
</protein>
<sequence length="100" mass="10642">MAASAGADVWGVRCGVEGEAAWPDMAGTAWPFQSGAARSEPARPSGPRKVRCVKMDQLAFLQWGSVGSVLPVREEEQRSKASLNTHFCGAFGRCLSELSS</sequence>
<keyword evidence="2" id="KW-1185">Reference proteome</keyword>
<evidence type="ECO:0000313" key="2">
    <source>
        <dbReference type="Proteomes" id="UP001157502"/>
    </source>
</evidence>
<gene>
    <name evidence="1" type="ORF">DPEC_G00045670</name>
</gene>
<accession>A0ACC2H9Z4</accession>
<dbReference type="Proteomes" id="UP001157502">
    <property type="component" value="Chromosome 4"/>
</dbReference>
<name>A0ACC2H9Z4_DALPE</name>
<evidence type="ECO:0000313" key="1">
    <source>
        <dbReference type="EMBL" id="KAJ8012706.1"/>
    </source>
</evidence>
<proteinExistence type="predicted"/>
<dbReference type="EMBL" id="CM055731">
    <property type="protein sequence ID" value="KAJ8012706.1"/>
    <property type="molecule type" value="Genomic_DNA"/>
</dbReference>